<dbReference type="EMBL" id="BAVB01000225">
    <property type="protein sequence ID" value="GAE49734.1"/>
    <property type="molecule type" value="Genomic_DNA"/>
</dbReference>
<dbReference type="AlphaFoldDB" id="W4S1D8"/>
<gene>
    <name evidence="1" type="ORF">XPU_1266</name>
</gene>
<name>W4S1D8_9XANT</name>
<accession>W4S1D8</accession>
<dbReference type="Proteomes" id="UP000019143">
    <property type="component" value="Unassembled WGS sequence"/>
</dbReference>
<comment type="caution">
    <text evidence="1">The sequence shown here is derived from an EMBL/GenBank/DDBJ whole genome shotgun (WGS) entry which is preliminary data.</text>
</comment>
<evidence type="ECO:0000313" key="1">
    <source>
        <dbReference type="EMBL" id="GAE49734.1"/>
    </source>
</evidence>
<sequence length="109" mass="11972">MRMIKLKATRNGQVRPGDFGIEIEGAEIGVPPALLERLRAMDVVSGEALYAILQDYPEALAMGQQQPVDVASAASKALARIRWIIPRELREAGAVDQSLFQYGALFPYD</sequence>
<reference evidence="1 2" key="1">
    <citation type="submission" date="2014-01" db="EMBL/GenBank/DDBJ databases">
        <title>Genome sequence and analysis of Xanthomonas arboricola pv. pruni.</title>
        <authorList>
            <person name="Fujikawa T."/>
            <person name="Nakazono-Nagaoka E."/>
        </authorList>
    </citation>
    <scope>NUCLEOTIDE SEQUENCE [LARGE SCALE GENOMIC DNA]</scope>
    <source>
        <strain evidence="2">MAFF 311562</strain>
    </source>
</reference>
<protein>
    <submittedName>
        <fullName evidence="1">Uncharacterized protein</fullName>
    </submittedName>
</protein>
<proteinExistence type="predicted"/>
<evidence type="ECO:0000313" key="2">
    <source>
        <dbReference type="Proteomes" id="UP000019143"/>
    </source>
</evidence>
<organism evidence="1 2">
    <name type="scientific">Xanthomonas arboricola pv. pruni str. MAFF 311562</name>
    <dbReference type="NCBI Taxonomy" id="1414836"/>
    <lineage>
        <taxon>Bacteria</taxon>
        <taxon>Pseudomonadati</taxon>
        <taxon>Pseudomonadota</taxon>
        <taxon>Gammaproteobacteria</taxon>
        <taxon>Lysobacterales</taxon>
        <taxon>Lysobacteraceae</taxon>
        <taxon>Xanthomonas</taxon>
    </lineage>
</organism>